<accession>A0A6C0LGG9</accession>
<name>A0A6C0LGG9_9ZZZZ</name>
<protein>
    <submittedName>
        <fullName evidence="1">Uncharacterized protein</fullName>
    </submittedName>
</protein>
<sequence length="87" mass="10487">MNQEQFIREFMAYYDICGEYDITMAFELFYDEELVQKNKIEELFKIHFPTNDINTDEHLLYDKLYNIVEPAVINNCESEADTDKDEE</sequence>
<dbReference type="AlphaFoldDB" id="A0A6C0LGG9"/>
<evidence type="ECO:0000313" key="1">
    <source>
        <dbReference type="EMBL" id="QHU29653.1"/>
    </source>
</evidence>
<reference evidence="1" key="1">
    <citation type="journal article" date="2020" name="Nature">
        <title>Giant virus diversity and host interactions through global metagenomics.</title>
        <authorList>
            <person name="Schulz F."/>
            <person name="Roux S."/>
            <person name="Paez-Espino D."/>
            <person name="Jungbluth S."/>
            <person name="Walsh D.A."/>
            <person name="Denef V.J."/>
            <person name="McMahon K.D."/>
            <person name="Konstantinidis K.T."/>
            <person name="Eloe-Fadrosh E.A."/>
            <person name="Kyrpides N.C."/>
            <person name="Woyke T."/>
        </authorList>
    </citation>
    <scope>NUCLEOTIDE SEQUENCE</scope>
    <source>
        <strain evidence="1">GVMAG-M-3300027804-48</strain>
    </source>
</reference>
<proteinExistence type="predicted"/>
<dbReference type="EMBL" id="MN740492">
    <property type="protein sequence ID" value="QHU29653.1"/>
    <property type="molecule type" value="Genomic_DNA"/>
</dbReference>
<organism evidence="1">
    <name type="scientific">viral metagenome</name>
    <dbReference type="NCBI Taxonomy" id="1070528"/>
    <lineage>
        <taxon>unclassified sequences</taxon>
        <taxon>metagenomes</taxon>
        <taxon>organismal metagenomes</taxon>
    </lineage>
</organism>